<dbReference type="InterPro" id="IPR016776">
    <property type="entry name" value="ApeP-like_dehydratase"/>
</dbReference>
<dbReference type="RefSeq" id="WP_148064979.1">
    <property type="nucleotide sequence ID" value="NZ_VRYZ01000006.1"/>
</dbReference>
<dbReference type="InterPro" id="IPR029069">
    <property type="entry name" value="HotDog_dom_sf"/>
</dbReference>
<proteinExistence type="predicted"/>
<comment type="caution">
    <text evidence="1">The sequence shown here is derived from an EMBL/GenBank/DDBJ whole genome shotgun (WGS) entry which is preliminary data.</text>
</comment>
<keyword evidence="2" id="KW-1185">Reference proteome</keyword>
<dbReference type="Gene3D" id="3.10.129.10">
    <property type="entry name" value="Hotdog Thioesterase"/>
    <property type="match status" value="1"/>
</dbReference>
<accession>A0A5C8ZPN0</accession>
<dbReference type="Pfam" id="PF22817">
    <property type="entry name" value="ApeP-like"/>
    <property type="match status" value="1"/>
</dbReference>
<dbReference type="OrthoDB" id="9800188at2"/>
<dbReference type="SUPFAM" id="SSF54637">
    <property type="entry name" value="Thioesterase/thiol ester dehydrase-isomerase"/>
    <property type="match status" value="1"/>
</dbReference>
<dbReference type="PIRSF" id="PIRSF020565">
    <property type="entry name" value="3Ho_Ac_ACP_DH_prd"/>
    <property type="match status" value="1"/>
</dbReference>
<sequence>MAAKPTFPPVAELLPHRPPMRLLDAVVSAAEGEICCALQVAADGRFDSAGSVPAWLGLEYMAQAVAALAGWEAHQRGEPPRVGFLLGTRHFETNTPRLPCGAQLQVSARRLLQTDSGMGSFDCQLLGPDVSQRARLAAYEPKDLENYLEQPGHE</sequence>
<name>A0A5C8ZPN0_9GAMM</name>
<reference evidence="1 2" key="1">
    <citation type="submission" date="2019-08" db="EMBL/GenBank/DDBJ databases">
        <title>Parahaliea maris sp. nov., isolated from the surface seawater.</title>
        <authorList>
            <person name="Liu Y."/>
        </authorList>
    </citation>
    <scope>NUCLEOTIDE SEQUENCE [LARGE SCALE GENOMIC DNA]</scope>
    <source>
        <strain evidence="1 2">S2-26</strain>
    </source>
</reference>
<evidence type="ECO:0000313" key="2">
    <source>
        <dbReference type="Proteomes" id="UP000321933"/>
    </source>
</evidence>
<dbReference type="AlphaFoldDB" id="A0A5C8ZPN0"/>
<protein>
    <submittedName>
        <fullName evidence="1">3-hydroxylacyl-ACP dehydratase</fullName>
    </submittedName>
</protein>
<gene>
    <name evidence="1" type="ORF">FVW59_14015</name>
</gene>
<evidence type="ECO:0000313" key="1">
    <source>
        <dbReference type="EMBL" id="TXS90453.1"/>
    </source>
</evidence>
<dbReference type="EMBL" id="VRYZ01000006">
    <property type="protein sequence ID" value="TXS90453.1"/>
    <property type="molecule type" value="Genomic_DNA"/>
</dbReference>
<dbReference type="Proteomes" id="UP000321933">
    <property type="component" value="Unassembled WGS sequence"/>
</dbReference>
<organism evidence="1 2">
    <name type="scientific">Parahaliea aestuarii</name>
    <dbReference type="NCBI Taxonomy" id="1852021"/>
    <lineage>
        <taxon>Bacteria</taxon>
        <taxon>Pseudomonadati</taxon>
        <taxon>Pseudomonadota</taxon>
        <taxon>Gammaproteobacteria</taxon>
        <taxon>Cellvibrionales</taxon>
        <taxon>Halieaceae</taxon>
        <taxon>Parahaliea</taxon>
    </lineage>
</organism>